<dbReference type="Proteomes" id="UP000183947">
    <property type="component" value="Unassembled WGS sequence"/>
</dbReference>
<protein>
    <submittedName>
        <fullName evidence="1">Uncharacterized protein</fullName>
    </submittedName>
</protein>
<organism evidence="1 2">
    <name type="scientific">Hymenobacter psychrotolerans DSM 18569</name>
    <dbReference type="NCBI Taxonomy" id="1121959"/>
    <lineage>
        <taxon>Bacteria</taxon>
        <taxon>Pseudomonadati</taxon>
        <taxon>Bacteroidota</taxon>
        <taxon>Cytophagia</taxon>
        <taxon>Cytophagales</taxon>
        <taxon>Hymenobacteraceae</taxon>
        <taxon>Hymenobacter</taxon>
    </lineage>
</organism>
<accession>A0A1M6X7V8</accession>
<dbReference type="RefSeq" id="WP_170865228.1">
    <property type="nucleotide sequence ID" value="NZ_FRAS01000009.1"/>
</dbReference>
<name>A0A1M6X7V8_9BACT</name>
<sequence>MEPHAHTSSLSATAVAILLLAGGLLTASSGIAGNSRTAPAKGKKWLLRQAATPVF</sequence>
<dbReference type="EMBL" id="FRAS01000009">
    <property type="protein sequence ID" value="SHL02077.1"/>
    <property type="molecule type" value="Genomic_DNA"/>
</dbReference>
<proteinExistence type="predicted"/>
<keyword evidence="2" id="KW-1185">Reference proteome</keyword>
<gene>
    <name evidence="1" type="ORF">SAMN02746009_01964</name>
</gene>
<evidence type="ECO:0000313" key="2">
    <source>
        <dbReference type="Proteomes" id="UP000183947"/>
    </source>
</evidence>
<reference evidence="2" key="1">
    <citation type="submission" date="2016-11" db="EMBL/GenBank/DDBJ databases">
        <authorList>
            <person name="Varghese N."/>
            <person name="Submissions S."/>
        </authorList>
    </citation>
    <scope>NUCLEOTIDE SEQUENCE [LARGE SCALE GENOMIC DNA]</scope>
    <source>
        <strain evidence="2">DSM 18569</strain>
    </source>
</reference>
<dbReference type="AlphaFoldDB" id="A0A1M6X7V8"/>
<evidence type="ECO:0000313" key="1">
    <source>
        <dbReference type="EMBL" id="SHL02077.1"/>
    </source>
</evidence>